<keyword evidence="4" id="KW-0408">Iron</keyword>
<evidence type="ECO:0000256" key="4">
    <source>
        <dbReference type="ARBA" id="ARBA00022485"/>
    </source>
</evidence>
<keyword evidence="4" id="KW-0411">Iron-sulfur</keyword>
<accession>A0A7K7ISE5</accession>
<feature type="non-terminal residue" evidence="9">
    <location>
        <position position="1"/>
    </location>
</feature>
<dbReference type="PANTHER" id="PTHR11993:SF10">
    <property type="entry name" value="NADH DEHYDROGENASE [UBIQUINONE] IRON-SULFUR PROTEIN 2, MITOCHONDRIAL"/>
    <property type="match status" value="1"/>
</dbReference>
<comment type="caution">
    <text evidence="9">The sequence shown here is derived from an EMBL/GenBank/DDBJ whole genome shotgun (WGS) entry which is preliminary data.</text>
</comment>
<evidence type="ECO:0000256" key="5">
    <source>
        <dbReference type="ARBA" id="ARBA00030505"/>
    </source>
</evidence>
<dbReference type="GO" id="GO:0051539">
    <property type="term" value="F:4 iron, 4 sulfur cluster binding"/>
    <property type="evidence" value="ECO:0007669"/>
    <property type="project" value="UniProtKB-KW"/>
</dbReference>
<dbReference type="InterPro" id="IPR029014">
    <property type="entry name" value="NiFe-Hase_large"/>
</dbReference>
<keyword evidence="10" id="KW-1185">Reference proteome</keyword>
<dbReference type="Proteomes" id="UP000564784">
    <property type="component" value="Unassembled WGS sequence"/>
</dbReference>
<dbReference type="GO" id="GO:0051287">
    <property type="term" value="F:NAD binding"/>
    <property type="evidence" value="ECO:0007669"/>
    <property type="project" value="InterPro"/>
</dbReference>
<evidence type="ECO:0000313" key="9">
    <source>
        <dbReference type="EMBL" id="NWY96784.1"/>
    </source>
</evidence>
<dbReference type="InterPro" id="IPR001135">
    <property type="entry name" value="NADH_Q_OxRdtase_suD"/>
</dbReference>
<evidence type="ECO:0000256" key="7">
    <source>
        <dbReference type="ARBA" id="ARBA00046697"/>
    </source>
</evidence>
<protein>
    <recommendedName>
        <fullName evidence="3">NADH dehydrogenase [ubiquinone] iron-sulfur protein 2, mitochondrial</fullName>
    </recommendedName>
    <alternativeName>
        <fullName evidence="5">Complex I-49kD</fullName>
    </alternativeName>
    <alternativeName>
        <fullName evidence="6">NADH-ubiquinone oxidoreductase 49 kDa subunit</fullName>
    </alternativeName>
</protein>
<dbReference type="GO" id="GO:0016651">
    <property type="term" value="F:oxidoreductase activity, acting on NAD(P)H"/>
    <property type="evidence" value="ECO:0007669"/>
    <property type="project" value="InterPro"/>
</dbReference>
<organism evidence="9 10">
    <name type="scientific">Loxia curvirostra</name>
    <name type="common">Red crossbill</name>
    <dbReference type="NCBI Taxonomy" id="64802"/>
    <lineage>
        <taxon>Eukaryota</taxon>
        <taxon>Metazoa</taxon>
        <taxon>Chordata</taxon>
        <taxon>Craniata</taxon>
        <taxon>Vertebrata</taxon>
        <taxon>Euteleostomi</taxon>
        <taxon>Archelosauria</taxon>
        <taxon>Archosauria</taxon>
        <taxon>Dinosauria</taxon>
        <taxon>Saurischia</taxon>
        <taxon>Theropoda</taxon>
        <taxon>Coelurosauria</taxon>
        <taxon>Aves</taxon>
        <taxon>Neognathae</taxon>
        <taxon>Neoaves</taxon>
        <taxon>Telluraves</taxon>
        <taxon>Australaves</taxon>
        <taxon>Passeriformes</taxon>
        <taxon>Passeroidea</taxon>
        <taxon>Fringillidae</taxon>
        <taxon>Carduelinae</taxon>
        <taxon>Loxia</taxon>
    </lineage>
</organism>
<dbReference type="PANTHER" id="PTHR11993">
    <property type="entry name" value="NADH-UBIQUINONE OXIDOREDUCTASE 49 KDA SUBUNIT"/>
    <property type="match status" value="1"/>
</dbReference>
<dbReference type="Gene3D" id="1.10.645.10">
    <property type="entry name" value="Cytochrome-c3 Hydrogenase, chain B"/>
    <property type="match status" value="1"/>
</dbReference>
<dbReference type="InterPro" id="IPR022885">
    <property type="entry name" value="NDH1_su_D/H"/>
</dbReference>
<reference evidence="9 10" key="1">
    <citation type="submission" date="2019-09" db="EMBL/GenBank/DDBJ databases">
        <title>Bird 10,000 Genomes (B10K) Project - Family phase.</title>
        <authorList>
            <person name="Zhang G."/>
        </authorList>
    </citation>
    <scope>NUCLEOTIDE SEQUENCE [LARGE SCALE GENOMIC DNA]</scope>
    <source>
        <strain evidence="9">OUT-0011</strain>
        <tissue evidence="9">Muscle</tissue>
    </source>
</reference>
<proteinExistence type="inferred from homology"/>
<feature type="domain" description="NADH-quinone oxidoreductase subunit D" evidence="8">
    <location>
        <begin position="1"/>
        <end position="58"/>
    </location>
</feature>
<dbReference type="GO" id="GO:0006120">
    <property type="term" value="P:mitochondrial electron transport, NADH to ubiquinone"/>
    <property type="evidence" value="ECO:0007669"/>
    <property type="project" value="TreeGrafter"/>
</dbReference>
<evidence type="ECO:0000259" key="8">
    <source>
        <dbReference type="Pfam" id="PF00346"/>
    </source>
</evidence>
<comment type="cofactor">
    <cofactor evidence="1">
        <name>[4Fe-4S] cluster</name>
        <dbReference type="ChEBI" id="CHEBI:49883"/>
    </cofactor>
</comment>
<comment type="similarity">
    <text evidence="2">Belongs to the complex I 49 kDa subunit family.</text>
</comment>
<sequence length="58" mass="6430">MESLIHHFKLYTEGYQVPPGATYTAIEAPKGEFGVYLVSDGSSRPYRCKIKAPGFAHL</sequence>
<dbReference type="Pfam" id="PF00346">
    <property type="entry name" value="Complex1_49kDa"/>
    <property type="match status" value="1"/>
</dbReference>
<evidence type="ECO:0000256" key="6">
    <source>
        <dbReference type="ARBA" id="ARBA00031562"/>
    </source>
</evidence>
<dbReference type="GO" id="GO:0048038">
    <property type="term" value="F:quinone binding"/>
    <property type="evidence" value="ECO:0007669"/>
    <property type="project" value="InterPro"/>
</dbReference>
<evidence type="ECO:0000256" key="3">
    <source>
        <dbReference type="ARBA" id="ARBA00020178"/>
    </source>
</evidence>
<evidence type="ECO:0000313" key="10">
    <source>
        <dbReference type="Proteomes" id="UP000564784"/>
    </source>
</evidence>
<dbReference type="OrthoDB" id="1009at2759"/>
<dbReference type="GO" id="GO:0005739">
    <property type="term" value="C:mitochondrion"/>
    <property type="evidence" value="ECO:0007669"/>
    <property type="project" value="GOC"/>
</dbReference>
<keyword evidence="4" id="KW-0479">Metal-binding</keyword>
<name>A0A7K7ISE5_LOXCU</name>
<evidence type="ECO:0000256" key="1">
    <source>
        <dbReference type="ARBA" id="ARBA00001966"/>
    </source>
</evidence>
<evidence type="ECO:0000256" key="2">
    <source>
        <dbReference type="ARBA" id="ARBA00005769"/>
    </source>
</evidence>
<feature type="non-terminal residue" evidence="9">
    <location>
        <position position="58"/>
    </location>
</feature>
<dbReference type="AlphaFoldDB" id="A0A7K7ISE5"/>
<comment type="subunit">
    <text evidence="7">Core subunit of respiratory chain NADH dehydrogenase (Complex I) which is composed of 45 different subunits. Component of the iron-sulfur (IP) fragment of the enzyme. Interacts with NDUFAF3. Interacts with NDUFAF7. Interacts with CERS2.</text>
</comment>
<dbReference type="SUPFAM" id="SSF56762">
    <property type="entry name" value="HydB/Nqo4-like"/>
    <property type="match status" value="1"/>
</dbReference>
<dbReference type="EMBL" id="VZSM01003407">
    <property type="protein sequence ID" value="NWY96784.1"/>
    <property type="molecule type" value="Genomic_DNA"/>
</dbReference>
<keyword evidence="4" id="KW-0004">4Fe-4S</keyword>
<gene>
    <name evidence="9" type="primary">Ndufs2_1</name>
    <name evidence="9" type="ORF">LOXCUR_R16256</name>
</gene>